<dbReference type="EMBL" id="LGPB01000097">
    <property type="protein sequence ID" value="KRG12150.1"/>
    <property type="molecule type" value="Genomic_DNA"/>
</dbReference>
<protein>
    <submittedName>
        <fullName evidence="1">Uncharacterized protein</fullName>
    </submittedName>
</protein>
<sequence>MNITVKEIKFAYDNGDQSDFTGVQLNFSSTGDYSLTGPVKVAKEAFEEFSADLDKLKALIKNRVIEGLESAKVTITGIRKSNHHWNKF</sequence>
<proteinExistence type="predicted"/>
<name>A0A0Q9XUX2_9BACI</name>
<dbReference type="Proteomes" id="UP000053881">
    <property type="component" value="Unassembled WGS sequence"/>
</dbReference>
<dbReference type="PATRIC" id="fig|217031.4.peg.4068"/>
<gene>
    <name evidence="1" type="ORF">ACA29_12230</name>
</gene>
<accession>A0A0Q9XUX2</accession>
<evidence type="ECO:0000313" key="2">
    <source>
        <dbReference type="Proteomes" id="UP000053881"/>
    </source>
</evidence>
<evidence type="ECO:0000313" key="1">
    <source>
        <dbReference type="EMBL" id="KRG12150.1"/>
    </source>
</evidence>
<dbReference type="AlphaFoldDB" id="A0A0Q9XUX2"/>
<reference evidence="1 2" key="1">
    <citation type="submission" date="2015-06" db="EMBL/GenBank/DDBJ databases">
        <title>Genome sequencing project of Bacillus galactosidilyticus PL133.</title>
        <authorList>
            <person name="Gaiero J."/>
            <person name="Nicol R."/>
            <person name="Habash M."/>
        </authorList>
    </citation>
    <scope>NUCLEOTIDE SEQUENCE [LARGE SCALE GENOMIC DNA]</scope>
    <source>
        <strain evidence="1 2">PL133</strain>
    </source>
</reference>
<organism evidence="1 2">
    <name type="scientific">Lederbergia galactosidilytica</name>
    <dbReference type="NCBI Taxonomy" id="217031"/>
    <lineage>
        <taxon>Bacteria</taxon>
        <taxon>Bacillati</taxon>
        <taxon>Bacillota</taxon>
        <taxon>Bacilli</taxon>
        <taxon>Bacillales</taxon>
        <taxon>Bacillaceae</taxon>
        <taxon>Lederbergia</taxon>
    </lineage>
</organism>
<comment type="caution">
    <text evidence="1">The sequence shown here is derived from an EMBL/GenBank/DDBJ whole genome shotgun (WGS) entry which is preliminary data.</text>
</comment>